<keyword evidence="2" id="KW-1185">Reference proteome</keyword>
<sequence length="66" mass="7544">MSVPNFPLFNNIVHYANKENNIAIDDVRMNKSFSYNELIHAVAQLRLELLNGKSSLEQDRIAILCP</sequence>
<feature type="non-terminal residue" evidence="1">
    <location>
        <position position="66"/>
    </location>
</feature>
<dbReference type="EMBL" id="PJQM01005254">
    <property type="protein sequence ID" value="RCH82049.1"/>
    <property type="molecule type" value="Genomic_DNA"/>
</dbReference>
<gene>
    <name evidence="1" type="ORF">CU098_009069</name>
</gene>
<protein>
    <recommendedName>
        <fullName evidence="3">AMP-dependent synthetase/ligase domain-containing protein</fullName>
    </recommendedName>
</protein>
<evidence type="ECO:0000313" key="1">
    <source>
        <dbReference type="EMBL" id="RCH82049.1"/>
    </source>
</evidence>
<name>A0A367IWR1_RHIST</name>
<dbReference type="STRING" id="4846.A0A367IWR1"/>
<reference evidence="1 2" key="1">
    <citation type="journal article" date="2018" name="G3 (Bethesda)">
        <title>Phylogenetic and Phylogenomic Definition of Rhizopus Species.</title>
        <authorList>
            <person name="Gryganskyi A.P."/>
            <person name="Golan J."/>
            <person name="Dolatabadi S."/>
            <person name="Mondo S."/>
            <person name="Robb S."/>
            <person name="Idnurm A."/>
            <person name="Muszewska A."/>
            <person name="Steczkiewicz K."/>
            <person name="Masonjones S."/>
            <person name="Liao H.L."/>
            <person name="Gajdeczka M.T."/>
            <person name="Anike F."/>
            <person name="Vuek A."/>
            <person name="Anishchenko I.M."/>
            <person name="Voigt K."/>
            <person name="de Hoog G.S."/>
            <person name="Smith M.E."/>
            <person name="Heitman J."/>
            <person name="Vilgalys R."/>
            <person name="Stajich J.E."/>
        </authorList>
    </citation>
    <scope>NUCLEOTIDE SEQUENCE [LARGE SCALE GENOMIC DNA]</scope>
    <source>
        <strain evidence="1 2">LSU 92-RS-03</strain>
    </source>
</reference>
<proteinExistence type="predicted"/>
<organism evidence="1 2">
    <name type="scientific">Rhizopus stolonifer</name>
    <name type="common">Rhizopus nigricans</name>
    <dbReference type="NCBI Taxonomy" id="4846"/>
    <lineage>
        <taxon>Eukaryota</taxon>
        <taxon>Fungi</taxon>
        <taxon>Fungi incertae sedis</taxon>
        <taxon>Mucoromycota</taxon>
        <taxon>Mucoromycotina</taxon>
        <taxon>Mucoromycetes</taxon>
        <taxon>Mucorales</taxon>
        <taxon>Mucorineae</taxon>
        <taxon>Rhizopodaceae</taxon>
        <taxon>Rhizopus</taxon>
    </lineage>
</organism>
<dbReference type="AlphaFoldDB" id="A0A367IWR1"/>
<evidence type="ECO:0008006" key="3">
    <source>
        <dbReference type="Google" id="ProtNLM"/>
    </source>
</evidence>
<evidence type="ECO:0000313" key="2">
    <source>
        <dbReference type="Proteomes" id="UP000253551"/>
    </source>
</evidence>
<accession>A0A367IWR1</accession>
<comment type="caution">
    <text evidence="1">The sequence shown here is derived from an EMBL/GenBank/DDBJ whole genome shotgun (WGS) entry which is preliminary data.</text>
</comment>
<dbReference type="Proteomes" id="UP000253551">
    <property type="component" value="Unassembled WGS sequence"/>
</dbReference>